<feature type="site" description="Cleavage; by autolysis" evidence="7">
    <location>
        <begin position="218"/>
        <end position="219"/>
    </location>
</feature>
<dbReference type="AlphaFoldDB" id="A0A9X1QSZ8"/>
<dbReference type="SUPFAM" id="SSF56235">
    <property type="entry name" value="N-terminal nucleophile aminohydrolases (Ntn hydrolases)"/>
    <property type="match status" value="1"/>
</dbReference>
<sequence length="355" mass="38587">MIKILTLFNIIFLFIGCKNVENDTSSMYSSSKKSEKTTENFGIVIHGGAGTILKENMSDSLEAAYMLKLEEAVKTGYEILKNGGTSLEAVTHTINVMEDSPLFNAGKGAVFTHEGSNELDASIMDGAALNAGAVAGVKHIKNPIDLARDVMQKSEHVMLYGAGAEEFAQSLNYKMMDTTYFYTKNRYESLQRVLEKEKEKNDKKVSFEDPYIKNSKFGTVGCAALDKHGNLAAGTSTGGMTNKRWNRIGDAPIIGAGTYANNATCAVSSTGWGEFFIRSVVAYDISALMEYKRMSLQEAAHEVIQKKVPALGGDGGIVAIDKDGNVAMEFNTAGMYRATMNAEGELEIGIYKENE</sequence>
<dbReference type="PANTHER" id="PTHR10188:SF6">
    <property type="entry name" value="N(4)-(BETA-N-ACETYLGLUCOSAMINYL)-L-ASPARAGINASE"/>
    <property type="match status" value="1"/>
</dbReference>
<feature type="binding site" evidence="6">
    <location>
        <begin position="247"/>
        <end position="250"/>
    </location>
    <ligand>
        <name>substrate</name>
    </ligand>
</feature>
<evidence type="ECO:0000256" key="7">
    <source>
        <dbReference type="PIRSR" id="PIRSR600246-3"/>
    </source>
</evidence>
<dbReference type="RefSeq" id="WP_237601257.1">
    <property type="nucleotide sequence ID" value="NZ_JAIRBA010000001.1"/>
</dbReference>
<feature type="active site" description="Nucleophile" evidence="5">
    <location>
        <position position="219"/>
    </location>
</feature>
<evidence type="ECO:0000313" key="8">
    <source>
        <dbReference type="EMBL" id="MCG2417436.1"/>
    </source>
</evidence>
<accession>A0A9X1QSZ8</accession>
<dbReference type="GO" id="GO:0008233">
    <property type="term" value="F:peptidase activity"/>
    <property type="evidence" value="ECO:0007669"/>
    <property type="project" value="UniProtKB-KW"/>
</dbReference>
<dbReference type="InterPro" id="IPR000246">
    <property type="entry name" value="Peptidase_T2"/>
</dbReference>
<dbReference type="PROSITE" id="PS51257">
    <property type="entry name" value="PROKAR_LIPOPROTEIN"/>
    <property type="match status" value="1"/>
</dbReference>
<evidence type="ECO:0000256" key="3">
    <source>
        <dbReference type="ARBA" id="ARBA00022813"/>
    </source>
</evidence>
<dbReference type="GO" id="GO:0016811">
    <property type="term" value="F:hydrolase activity, acting on carbon-nitrogen (but not peptide) bonds, in linear amides"/>
    <property type="evidence" value="ECO:0007669"/>
    <property type="project" value="UniProtKB-ARBA"/>
</dbReference>
<dbReference type="Proteomes" id="UP001139461">
    <property type="component" value="Unassembled WGS sequence"/>
</dbReference>
<keyword evidence="2" id="KW-0378">Hydrolase</keyword>
<evidence type="ECO:0000256" key="2">
    <source>
        <dbReference type="ARBA" id="ARBA00022801"/>
    </source>
</evidence>
<protein>
    <recommendedName>
        <fullName evidence="4">Isoaspartyl peptidase</fullName>
    </recommendedName>
</protein>
<dbReference type="EMBL" id="JAIRBA010000001">
    <property type="protein sequence ID" value="MCG2417436.1"/>
    <property type="molecule type" value="Genomic_DNA"/>
</dbReference>
<proteinExistence type="predicted"/>
<keyword evidence="9" id="KW-1185">Reference proteome</keyword>
<organism evidence="8 9">
    <name type="scientific">Aequorivita vitellina</name>
    <dbReference type="NCBI Taxonomy" id="2874475"/>
    <lineage>
        <taxon>Bacteria</taxon>
        <taxon>Pseudomonadati</taxon>
        <taxon>Bacteroidota</taxon>
        <taxon>Flavobacteriia</taxon>
        <taxon>Flavobacteriales</taxon>
        <taxon>Flavobacteriaceae</taxon>
        <taxon>Aequorivita</taxon>
    </lineage>
</organism>
<dbReference type="Gene3D" id="3.60.20.30">
    <property type="entry name" value="(Glycosyl)asparaginase"/>
    <property type="match status" value="1"/>
</dbReference>
<dbReference type="FunFam" id="3.60.20.30:FF:000001">
    <property type="entry name" value="Isoaspartyl peptidase/L-asparaginase"/>
    <property type="match status" value="1"/>
</dbReference>
<reference evidence="8" key="1">
    <citation type="submission" date="2021-09" db="EMBL/GenBank/DDBJ databases">
        <title>Genome of Aequorivita sp. strain F47161.</title>
        <authorList>
            <person name="Wang Y."/>
        </authorList>
    </citation>
    <scope>NUCLEOTIDE SEQUENCE</scope>
    <source>
        <strain evidence="8">F47161</strain>
    </source>
</reference>
<keyword evidence="3" id="KW-0068">Autocatalytic cleavage</keyword>
<keyword evidence="1" id="KW-0645">Protease</keyword>
<gene>
    <name evidence="8" type="ORF">K8089_00270</name>
</gene>
<dbReference type="InterPro" id="IPR029055">
    <property type="entry name" value="Ntn_hydrolases_N"/>
</dbReference>
<name>A0A9X1QSZ8_9FLAO</name>
<evidence type="ECO:0000256" key="1">
    <source>
        <dbReference type="ARBA" id="ARBA00022670"/>
    </source>
</evidence>
<dbReference type="Pfam" id="PF01112">
    <property type="entry name" value="Asparaginase_2"/>
    <property type="match status" value="1"/>
</dbReference>
<feature type="binding site" evidence="6">
    <location>
        <begin position="270"/>
        <end position="273"/>
    </location>
    <ligand>
        <name>substrate</name>
    </ligand>
</feature>
<evidence type="ECO:0000256" key="4">
    <source>
        <dbReference type="ARBA" id="ARBA00069124"/>
    </source>
</evidence>
<dbReference type="PANTHER" id="PTHR10188">
    <property type="entry name" value="L-ASPARAGINASE"/>
    <property type="match status" value="1"/>
</dbReference>
<dbReference type="GO" id="GO:0006508">
    <property type="term" value="P:proteolysis"/>
    <property type="evidence" value="ECO:0007669"/>
    <property type="project" value="UniProtKB-KW"/>
</dbReference>
<evidence type="ECO:0000256" key="6">
    <source>
        <dbReference type="PIRSR" id="PIRSR600246-2"/>
    </source>
</evidence>
<evidence type="ECO:0000313" key="9">
    <source>
        <dbReference type="Proteomes" id="UP001139461"/>
    </source>
</evidence>
<comment type="caution">
    <text evidence="8">The sequence shown here is derived from an EMBL/GenBank/DDBJ whole genome shotgun (WGS) entry which is preliminary data.</text>
</comment>
<dbReference type="CDD" id="cd04701">
    <property type="entry name" value="Asparaginase_2"/>
    <property type="match status" value="1"/>
</dbReference>
<evidence type="ECO:0000256" key="5">
    <source>
        <dbReference type="PIRSR" id="PIRSR600246-1"/>
    </source>
</evidence>